<comment type="caution">
    <text evidence="1">The sequence shown here is derived from an EMBL/GenBank/DDBJ whole genome shotgun (WGS) entry which is preliminary data.</text>
</comment>
<evidence type="ECO:0000313" key="1">
    <source>
        <dbReference type="EMBL" id="CAG8552493.1"/>
    </source>
</evidence>
<sequence length="79" mass="8758">MKNRGDFHTARNLNCCALVSGGNEVGNLRDPSIGMIVNPLNKFDDFFRMNILPPSDDVDEQLYFEDGISTDDFLFGGIG</sequence>
<name>A0A9N9B1J5_FUNMO</name>
<gene>
    <name evidence="1" type="ORF">FMOSSE_LOCUS6540</name>
</gene>
<reference evidence="1" key="1">
    <citation type="submission" date="2021-06" db="EMBL/GenBank/DDBJ databases">
        <authorList>
            <person name="Kallberg Y."/>
            <person name="Tangrot J."/>
            <person name="Rosling A."/>
        </authorList>
    </citation>
    <scope>NUCLEOTIDE SEQUENCE</scope>
    <source>
        <strain evidence="1">87-6 pot B 2015</strain>
    </source>
</reference>
<keyword evidence="2" id="KW-1185">Reference proteome</keyword>
<protein>
    <submittedName>
        <fullName evidence="1">14425_t:CDS:1</fullName>
    </submittedName>
</protein>
<dbReference type="Proteomes" id="UP000789375">
    <property type="component" value="Unassembled WGS sequence"/>
</dbReference>
<dbReference type="AlphaFoldDB" id="A0A9N9B1J5"/>
<proteinExistence type="predicted"/>
<dbReference type="EMBL" id="CAJVPP010001390">
    <property type="protein sequence ID" value="CAG8552493.1"/>
    <property type="molecule type" value="Genomic_DNA"/>
</dbReference>
<evidence type="ECO:0000313" key="2">
    <source>
        <dbReference type="Proteomes" id="UP000789375"/>
    </source>
</evidence>
<accession>A0A9N9B1J5</accession>
<organism evidence="1 2">
    <name type="scientific">Funneliformis mosseae</name>
    <name type="common">Endomycorrhizal fungus</name>
    <name type="synonym">Glomus mosseae</name>
    <dbReference type="NCBI Taxonomy" id="27381"/>
    <lineage>
        <taxon>Eukaryota</taxon>
        <taxon>Fungi</taxon>
        <taxon>Fungi incertae sedis</taxon>
        <taxon>Mucoromycota</taxon>
        <taxon>Glomeromycotina</taxon>
        <taxon>Glomeromycetes</taxon>
        <taxon>Glomerales</taxon>
        <taxon>Glomeraceae</taxon>
        <taxon>Funneliformis</taxon>
    </lineage>
</organism>